<dbReference type="GO" id="GO:0005992">
    <property type="term" value="P:trehalose biosynthetic process"/>
    <property type="evidence" value="ECO:0007669"/>
    <property type="project" value="UniProtKB-UniRule"/>
</dbReference>
<dbReference type="PANTHER" id="PTHR43651">
    <property type="entry name" value="1,4-ALPHA-GLUCAN-BRANCHING ENZYME"/>
    <property type="match status" value="1"/>
</dbReference>
<evidence type="ECO:0000256" key="4">
    <source>
        <dbReference type="ARBA" id="ARBA00012268"/>
    </source>
</evidence>
<comment type="catalytic activity">
    <reaction evidence="12 14">
        <text>hydrolysis of (1-&gt;4)-alpha-D-glucosidic linkage in 4-alpha-D-[(1-&gt;4)-alpha-D-glucanosyl]n trehalose to yield trehalose and (1-&gt;4)-alpha-D-glucan.</text>
        <dbReference type="EC" id="3.2.1.141"/>
    </reaction>
</comment>
<evidence type="ECO:0000256" key="9">
    <source>
        <dbReference type="ARBA" id="ARBA00023295"/>
    </source>
</evidence>
<dbReference type="NCBIfam" id="TIGR02402">
    <property type="entry name" value="trehalose_TreZ"/>
    <property type="match status" value="1"/>
</dbReference>
<evidence type="ECO:0000256" key="3">
    <source>
        <dbReference type="ARBA" id="ARBA00008061"/>
    </source>
</evidence>
<organism evidence="19 20">
    <name type="scientific">Pedobacter cryoconitis</name>
    <dbReference type="NCBI Taxonomy" id="188932"/>
    <lineage>
        <taxon>Bacteria</taxon>
        <taxon>Pseudomonadati</taxon>
        <taxon>Bacteroidota</taxon>
        <taxon>Sphingobacteriia</taxon>
        <taxon>Sphingobacteriales</taxon>
        <taxon>Sphingobacteriaceae</taxon>
        <taxon>Pedobacter</taxon>
    </lineage>
</organism>
<accession>A0A7W8ZI06</accession>
<feature type="site" description="Transition state stabilizer" evidence="17">
    <location>
        <position position="423"/>
    </location>
</feature>
<comment type="pathway">
    <text evidence="2 14">Glycan biosynthesis; trehalose biosynthesis.</text>
</comment>
<gene>
    <name evidence="19" type="ORF">HDE68_000299</name>
</gene>
<dbReference type="GO" id="GO:0005737">
    <property type="term" value="C:cytoplasm"/>
    <property type="evidence" value="ECO:0007669"/>
    <property type="project" value="UniProtKB-SubCell"/>
</dbReference>
<evidence type="ECO:0000313" key="20">
    <source>
        <dbReference type="Proteomes" id="UP000537204"/>
    </source>
</evidence>
<evidence type="ECO:0000256" key="6">
    <source>
        <dbReference type="ARBA" id="ARBA00022490"/>
    </source>
</evidence>
<dbReference type="InterPro" id="IPR012768">
    <property type="entry name" value="Trehalose_TreZ"/>
</dbReference>
<comment type="caution">
    <text evidence="19">The sequence shown here is derived from an EMBL/GenBank/DDBJ whole genome shotgun (WGS) entry which is preliminary data.</text>
</comment>
<dbReference type="PANTHER" id="PTHR43651:SF11">
    <property type="entry name" value="MALTO-OLIGOSYLTREHALOSE TREHALOHYDROLASE"/>
    <property type="match status" value="1"/>
</dbReference>
<evidence type="ECO:0000256" key="5">
    <source>
        <dbReference type="ARBA" id="ARBA00015938"/>
    </source>
</evidence>
<keyword evidence="7 14" id="KW-0378">Hydrolase</keyword>
<feature type="binding site" evidence="16">
    <location>
        <begin position="422"/>
        <end position="427"/>
    </location>
    <ligand>
        <name>substrate</name>
    </ligand>
</feature>
<proteinExistence type="inferred from homology"/>
<keyword evidence="6" id="KW-0963">Cytoplasm</keyword>
<dbReference type="AlphaFoldDB" id="A0A7W8ZI06"/>
<dbReference type="InterPro" id="IPR044901">
    <property type="entry name" value="Trehalose_TreZ_E-set_sf"/>
</dbReference>
<dbReference type="Pfam" id="PF00128">
    <property type="entry name" value="Alpha-amylase"/>
    <property type="match status" value="2"/>
</dbReference>
<evidence type="ECO:0000256" key="17">
    <source>
        <dbReference type="PIRSR" id="PIRSR006337-3"/>
    </source>
</evidence>
<dbReference type="SUPFAM" id="SSF81296">
    <property type="entry name" value="E set domains"/>
    <property type="match status" value="1"/>
</dbReference>
<dbReference type="Gene3D" id="3.20.20.80">
    <property type="entry name" value="Glycosidases"/>
    <property type="match status" value="1"/>
</dbReference>
<dbReference type="CDD" id="cd11325">
    <property type="entry name" value="AmyAc_GTHase"/>
    <property type="match status" value="1"/>
</dbReference>
<dbReference type="SUPFAM" id="SSF51445">
    <property type="entry name" value="(Trans)glycosidases"/>
    <property type="match status" value="1"/>
</dbReference>
<dbReference type="EC" id="3.2.1.141" evidence="4 13"/>
<evidence type="ECO:0000256" key="12">
    <source>
        <dbReference type="ARBA" id="ARBA00034013"/>
    </source>
</evidence>
<dbReference type="InterPro" id="IPR014756">
    <property type="entry name" value="Ig_E-set"/>
</dbReference>
<dbReference type="Gene3D" id="1.10.10.760">
    <property type="entry name" value="E-set domains of sugar-utilizing enzymes"/>
    <property type="match status" value="1"/>
</dbReference>
<evidence type="ECO:0000256" key="16">
    <source>
        <dbReference type="PIRSR" id="PIRSR006337-2"/>
    </source>
</evidence>
<evidence type="ECO:0000256" key="13">
    <source>
        <dbReference type="NCBIfam" id="TIGR02402"/>
    </source>
</evidence>
<feature type="binding site" evidence="16">
    <location>
        <begin position="290"/>
        <end position="295"/>
    </location>
    <ligand>
        <name>substrate</name>
    </ligand>
</feature>
<evidence type="ECO:0000256" key="10">
    <source>
        <dbReference type="ARBA" id="ARBA00032057"/>
    </source>
</evidence>
<dbReference type="InterPro" id="IPR013783">
    <property type="entry name" value="Ig-like_fold"/>
</dbReference>
<evidence type="ECO:0000256" key="15">
    <source>
        <dbReference type="PIRSR" id="PIRSR006337-1"/>
    </source>
</evidence>
<dbReference type="RefSeq" id="WP_260171559.1">
    <property type="nucleotide sequence ID" value="NZ_JACHCE010000001.1"/>
</dbReference>
<dbReference type="GO" id="GO:0033942">
    <property type="term" value="F:4-alpha-D-(1-&gt;4)-alpha-D-glucanotrehalose trehalohydrolase activity"/>
    <property type="evidence" value="ECO:0007669"/>
    <property type="project" value="UniProtKB-EC"/>
</dbReference>
<dbReference type="InterPro" id="IPR017853">
    <property type="entry name" value="GH"/>
</dbReference>
<name>A0A7W8ZI06_9SPHI</name>
<dbReference type="UniPathway" id="UPA00299"/>
<evidence type="ECO:0000256" key="8">
    <source>
        <dbReference type="ARBA" id="ARBA00023277"/>
    </source>
</evidence>
<evidence type="ECO:0000256" key="2">
    <source>
        <dbReference type="ARBA" id="ARBA00005199"/>
    </source>
</evidence>
<feature type="active site" description="Nucleophile" evidence="15">
    <location>
        <position position="292"/>
    </location>
</feature>
<dbReference type="EMBL" id="JACHCE010000001">
    <property type="protein sequence ID" value="MBB5634414.1"/>
    <property type="molecule type" value="Genomic_DNA"/>
</dbReference>
<dbReference type="Gene3D" id="2.60.40.10">
    <property type="entry name" value="Immunoglobulins"/>
    <property type="match status" value="1"/>
</dbReference>
<evidence type="ECO:0000256" key="1">
    <source>
        <dbReference type="ARBA" id="ARBA00004496"/>
    </source>
</evidence>
<feature type="active site" description="Proton donor" evidence="15">
    <location>
        <position position="329"/>
    </location>
</feature>
<dbReference type="CDD" id="cd02853">
    <property type="entry name" value="E_set_MTHase_like_N"/>
    <property type="match status" value="1"/>
</dbReference>
<sequence length="662" mass="74979">MNGMVYLVMCCKPDDADKQDHCKERMDRKAEQRNIGLNFYKEPDQGSLKAHIKVWAPKAKTMSLKVAGQYIPLEKQEHGYWFAETDQVQPKDRYWFVLDGTVQLADPASLSQPDGVHNASEALNLDYKWQDRDWKNIPLQDYIFYELHTGTFSESGDFSGIAKHLDHLLDLGVTAIEIMPVAAFPGTRNWGYDGVFPFAVQNSYGGAAELQKLVSLCHEKGLAVVLDVVYNHVGPEGNYLGQFGPYFTDKYQTPWGNAINFDDQDCDGVREYIVENVLMWFRDFHIDALRLDAVHAIKDFSAVQILQEIRTQVDLLMQDSGRIHYLIAESDLNDPRFISSVTENGLGMNAQWVDEFHHALRVTAGEKKIGYYSDFEGIAHLAKSYQDAYVYTGMYSPERKKTFGKKAEGHPGAQFIVFSQNHDQVGNRMLGERSGTLFSFEMQKLMAAAVFCSPFLPMLFMGEEWGEVNPFLYFIDHTDEQVVEMVRNGRKAEFAAMHGAGEPVDPKAETTFNASKLNWTLLSGEGQKEKDTETATRNSIQHKYLFDFYKYMIALRKKNVLLSAGDRDAVRVQVFKEKNSLVLERGLTASKEVIVCLMNFSDEAQELILPPHVITYTKIADSAAPEWMGQSAAPAYIHPEAGESQTIQLQPESFIAYSAFYV</sequence>
<evidence type="ECO:0000256" key="11">
    <source>
        <dbReference type="ARBA" id="ARBA00033284"/>
    </source>
</evidence>
<dbReference type="InterPro" id="IPR006047">
    <property type="entry name" value="GH13_cat_dom"/>
</dbReference>
<comment type="similarity">
    <text evidence="3 14">Belongs to the glycosyl hydrolase 13 family.</text>
</comment>
<evidence type="ECO:0000256" key="14">
    <source>
        <dbReference type="PIRNR" id="PIRNR006337"/>
    </source>
</evidence>
<comment type="subcellular location">
    <subcellularLocation>
        <location evidence="1 15">Cytoplasm</location>
    </subcellularLocation>
</comment>
<keyword evidence="8" id="KW-0119">Carbohydrate metabolism</keyword>
<dbReference type="Proteomes" id="UP000537204">
    <property type="component" value="Unassembled WGS sequence"/>
</dbReference>
<feature type="domain" description="Glycosyl hydrolase family 13 catalytic" evidence="18">
    <location>
        <begin position="146"/>
        <end position="490"/>
    </location>
</feature>
<evidence type="ECO:0000259" key="18">
    <source>
        <dbReference type="SMART" id="SM00642"/>
    </source>
</evidence>
<evidence type="ECO:0000256" key="7">
    <source>
        <dbReference type="ARBA" id="ARBA00022801"/>
    </source>
</evidence>
<dbReference type="PIRSF" id="PIRSF006337">
    <property type="entry name" value="Trehalose_TreZ"/>
    <property type="match status" value="1"/>
</dbReference>
<reference evidence="19 20" key="1">
    <citation type="submission" date="2020-08" db="EMBL/GenBank/DDBJ databases">
        <title>Genomic Encyclopedia of Type Strains, Phase IV (KMG-V): Genome sequencing to study the core and pangenomes of soil and plant-associated prokaryotes.</title>
        <authorList>
            <person name="Whitman W."/>
        </authorList>
    </citation>
    <scope>NUCLEOTIDE SEQUENCE [LARGE SCALE GENOMIC DNA]</scope>
    <source>
        <strain evidence="19 20">S3M1</strain>
    </source>
</reference>
<keyword evidence="9 14" id="KW-0326">Glycosidase</keyword>
<protein>
    <recommendedName>
        <fullName evidence="5 13">Malto-oligosyltrehalose trehalohydrolase</fullName>
        <shortName evidence="14">MTHase</shortName>
        <ecNumber evidence="4 13">3.2.1.141</ecNumber>
    </recommendedName>
    <alternativeName>
        <fullName evidence="11 14">4-alpha-D-((1-&gt;4)-alpha-D-glucano)trehalose trehalohydrolase</fullName>
    </alternativeName>
    <alternativeName>
        <fullName evidence="10 14">Maltooligosyl trehalose trehalohydrolase</fullName>
    </alternativeName>
</protein>
<evidence type="ECO:0000313" key="19">
    <source>
        <dbReference type="EMBL" id="MBB5634414.1"/>
    </source>
</evidence>
<dbReference type="SMART" id="SM00642">
    <property type="entry name" value="Aamy"/>
    <property type="match status" value="1"/>
</dbReference>
<feature type="binding site" evidence="16">
    <location>
        <begin position="354"/>
        <end position="358"/>
    </location>
    <ligand>
        <name>substrate</name>
    </ligand>
</feature>